<dbReference type="EMBL" id="JAOCDZ010000032">
    <property type="protein sequence ID" value="MDH0739962.1"/>
    <property type="molecule type" value="Genomic_DNA"/>
</dbReference>
<keyword evidence="2" id="KW-0472">Membrane</keyword>
<evidence type="ECO:0000256" key="2">
    <source>
        <dbReference type="SAM" id="Phobius"/>
    </source>
</evidence>
<comment type="caution">
    <text evidence="3">The sequence shown here is derived from an EMBL/GenBank/DDBJ whole genome shotgun (WGS) entry which is preliminary data.</text>
</comment>
<accession>A0AA42LUP8</accession>
<gene>
    <name evidence="3" type="ORF">N5D93_29465</name>
</gene>
<proteinExistence type="predicted"/>
<name>A0AA42LUP8_9BURK</name>
<dbReference type="RefSeq" id="WP_157814482.1">
    <property type="nucleotide sequence ID" value="NZ_CADIJT010000029.1"/>
</dbReference>
<evidence type="ECO:0000313" key="4">
    <source>
        <dbReference type="Proteomes" id="UP001161094"/>
    </source>
</evidence>
<protein>
    <submittedName>
        <fullName evidence="3">Uncharacterized protein</fullName>
    </submittedName>
</protein>
<organism evidence="3 4">
    <name type="scientific">Achromobacter spanius</name>
    <dbReference type="NCBI Taxonomy" id="217203"/>
    <lineage>
        <taxon>Bacteria</taxon>
        <taxon>Pseudomonadati</taxon>
        <taxon>Pseudomonadota</taxon>
        <taxon>Betaproteobacteria</taxon>
        <taxon>Burkholderiales</taxon>
        <taxon>Alcaligenaceae</taxon>
        <taxon>Achromobacter</taxon>
    </lineage>
</organism>
<dbReference type="AlphaFoldDB" id="A0AA42LUP8"/>
<sequence>MKSSTPSRPSSDDAQAQAHAARKSTTGRGPWRQFATFIAVLVAILFVVWVVAIWLR</sequence>
<feature type="region of interest" description="Disordered" evidence="1">
    <location>
        <begin position="1"/>
        <end position="27"/>
    </location>
</feature>
<feature type="transmembrane region" description="Helical" evidence="2">
    <location>
        <begin position="34"/>
        <end position="55"/>
    </location>
</feature>
<keyword evidence="2" id="KW-0812">Transmembrane</keyword>
<dbReference type="GeneID" id="92910061"/>
<reference evidence="3" key="1">
    <citation type="submission" date="2022-09" db="EMBL/GenBank/DDBJ databases">
        <title>Intensive care unit water sources are persistently colonized with multi-drug resistant bacteria and are the site of extensive horizontal gene transfer of antibiotic resistance genes.</title>
        <authorList>
            <person name="Diorio-Toth L."/>
        </authorList>
    </citation>
    <scope>NUCLEOTIDE SEQUENCE</scope>
    <source>
        <strain evidence="3">GD03843</strain>
    </source>
</reference>
<keyword evidence="2" id="KW-1133">Transmembrane helix</keyword>
<evidence type="ECO:0000256" key="1">
    <source>
        <dbReference type="SAM" id="MobiDB-lite"/>
    </source>
</evidence>
<evidence type="ECO:0000313" key="3">
    <source>
        <dbReference type="EMBL" id="MDH0739962.1"/>
    </source>
</evidence>
<dbReference type="Proteomes" id="UP001161094">
    <property type="component" value="Unassembled WGS sequence"/>
</dbReference>